<dbReference type="Proteomes" id="UP000652761">
    <property type="component" value="Unassembled WGS sequence"/>
</dbReference>
<gene>
    <name evidence="2" type="ORF">Taro_018744</name>
</gene>
<feature type="transmembrane region" description="Helical" evidence="1">
    <location>
        <begin position="105"/>
        <end position="125"/>
    </location>
</feature>
<organism evidence="2 3">
    <name type="scientific">Colocasia esculenta</name>
    <name type="common">Wild taro</name>
    <name type="synonym">Arum esculentum</name>
    <dbReference type="NCBI Taxonomy" id="4460"/>
    <lineage>
        <taxon>Eukaryota</taxon>
        <taxon>Viridiplantae</taxon>
        <taxon>Streptophyta</taxon>
        <taxon>Embryophyta</taxon>
        <taxon>Tracheophyta</taxon>
        <taxon>Spermatophyta</taxon>
        <taxon>Magnoliopsida</taxon>
        <taxon>Liliopsida</taxon>
        <taxon>Araceae</taxon>
        <taxon>Aroideae</taxon>
        <taxon>Colocasieae</taxon>
        <taxon>Colocasia</taxon>
    </lineage>
</organism>
<reference evidence="2" key="1">
    <citation type="submission" date="2017-07" db="EMBL/GenBank/DDBJ databases">
        <title>Taro Niue Genome Assembly and Annotation.</title>
        <authorList>
            <person name="Atibalentja N."/>
            <person name="Keating K."/>
            <person name="Fields C.J."/>
        </authorList>
    </citation>
    <scope>NUCLEOTIDE SEQUENCE</scope>
    <source>
        <strain evidence="2">Niue_2</strain>
        <tissue evidence="2">Leaf</tissue>
    </source>
</reference>
<evidence type="ECO:0000313" key="3">
    <source>
        <dbReference type="Proteomes" id="UP000652761"/>
    </source>
</evidence>
<sequence length="132" mass="14491">MRAKCRALGDLLMSGLRRRRSPMSHSGSDVGLRRVLNCCAFLRNPSRTEQGKLSSARGSCYGVFPDGSRFWRCVGRVLAVRTSRGLGETPSELRFSHSSRSRVEVCPGVGTVVTVVVACGVPGWWHSFGYGW</sequence>
<protein>
    <submittedName>
        <fullName evidence="2">Uncharacterized protein</fullName>
    </submittedName>
</protein>
<keyword evidence="1" id="KW-0812">Transmembrane</keyword>
<dbReference type="AlphaFoldDB" id="A0A843UX41"/>
<accession>A0A843UX41</accession>
<dbReference type="EMBL" id="NMUH01000883">
    <property type="protein sequence ID" value="MQL86210.1"/>
    <property type="molecule type" value="Genomic_DNA"/>
</dbReference>
<keyword evidence="1" id="KW-0472">Membrane</keyword>
<keyword evidence="3" id="KW-1185">Reference proteome</keyword>
<comment type="caution">
    <text evidence="2">The sequence shown here is derived from an EMBL/GenBank/DDBJ whole genome shotgun (WGS) entry which is preliminary data.</text>
</comment>
<proteinExistence type="predicted"/>
<evidence type="ECO:0000313" key="2">
    <source>
        <dbReference type="EMBL" id="MQL86210.1"/>
    </source>
</evidence>
<keyword evidence="1" id="KW-1133">Transmembrane helix</keyword>
<name>A0A843UX41_COLES</name>
<evidence type="ECO:0000256" key="1">
    <source>
        <dbReference type="SAM" id="Phobius"/>
    </source>
</evidence>